<comment type="catalytic activity">
    <reaction evidence="1">
        <text>Hydrolysis of (1-&gt;4)-beta-linkages between N-acetylmuramic acid and N-acetyl-D-glucosamine residues in a peptidoglycan and between N-acetyl-D-glucosamine residues in chitodextrins.</text>
        <dbReference type="EC" id="3.2.1.17"/>
    </reaction>
</comment>
<dbReference type="AlphaFoldDB" id="A0A7R8ZB34"/>
<keyword evidence="8" id="KW-0732">Signal</keyword>
<dbReference type="InterPro" id="IPR023346">
    <property type="entry name" value="Lysozyme-like_dom_sf"/>
</dbReference>
<evidence type="ECO:0000256" key="4">
    <source>
        <dbReference type="ARBA" id="ARBA00022638"/>
    </source>
</evidence>
<evidence type="ECO:0000256" key="6">
    <source>
        <dbReference type="ARBA" id="ARBA00023295"/>
    </source>
</evidence>
<dbReference type="EC" id="3.2.1.17" evidence="3"/>
<keyword evidence="4" id="KW-0929">Antimicrobial</keyword>
<accession>A0A7R8ZB34</accession>
<dbReference type="FunFam" id="1.10.530.10:FF:000001">
    <property type="entry name" value="Lysozyme C"/>
    <property type="match status" value="1"/>
</dbReference>
<keyword evidence="6" id="KW-0378">Hydrolase</keyword>
<dbReference type="SMART" id="SM00263">
    <property type="entry name" value="LYZ1"/>
    <property type="match status" value="1"/>
</dbReference>
<dbReference type="PANTHER" id="PTHR11407:SF63">
    <property type="entry name" value="LYSOZYME C"/>
    <property type="match status" value="1"/>
</dbReference>
<feature type="chain" id="PRO_5030641167" description="lysozyme" evidence="8">
    <location>
        <begin position="23"/>
        <end position="186"/>
    </location>
</feature>
<comment type="similarity">
    <text evidence="2 7">Belongs to the glycosyl hydrolase 22 family.</text>
</comment>
<protein>
    <recommendedName>
        <fullName evidence="3">lysozyme</fullName>
        <ecNumber evidence="3">3.2.1.17</ecNumber>
    </recommendedName>
</protein>
<evidence type="ECO:0000313" key="10">
    <source>
        <dbReference type="EMBL" id="CAD7203017.1"/>
    </source>
</evidence>
<evidence type="ECO:0000256" key="7">
    <source>
        <dbReference type="RuleBase" id="RU004440"/>
    </source>
</evidence>
<dbReference type="Pfam" id="PF00062">
    <property type="entry name" value="Lys"/>
    <property type="match status" value="1"/>
</dbReference>
<dbReference type="PROSITE" id="PS51348">
    <property type="entry name" value="GLYCOSYL_HYDROL_F22_2"/>
    <property type="match status" value="1"/>
</dbReference>
<dbReference type="PRINTS" id="PR00135">
    <property type="entry name" value="LYZLACT"/>
</dbReference>
<dbReference type="EMBL" id="OA570060">
    <property type="protein sequence ID" value="CAD7203017.1"/>
    <property type="molecule type" value="Genomic_DNA"/>
</dbReference>
<organism evidence="10">
    <name type="scientific">Timema douglasi</name>
    <name type="common">Walking stick</name>
    <dbReference type="NCBI Taxonomy" id="61478"/>
    <lineage>
        <taxon>Eukaryota</taxon>
        <taxon>Metazoa</taxon>
        <taxon>Ecdysozoa</taxon>
        <taxon>Arthropoda</taxon>
        <taxon>Hexapoda</taxon>
        <taxon>Insecta</taxon>
        <taxon>Pterygota</taxon>
        <taxon>Neoptera</taxon>
        <taxon>Polyneoptera</taxon>
        <taxon>Phasmatodea</taxon>
        <taxon>Timematodea</taxon>
        <taxon>Timematoidea</taxon>
        <taxon>Timematidae</taxon>
        <taxon>Timema</taxon>
    </lineage>
</organism>
<dbReference type="GO" id="GO:0003796">
    <property type="term" value="F:lysozyme activity"/>
    <property type="evidence" value="ECO:0007669"/>
    <property type="project" value="UniProtKB-EC"/>
</dbReference>
<keyword evidence="5" id="KW-1015">Disulfide bond</keyword>
<feature type="domain" description="Glycosyl hydrolases family 22 (GH22)" evidence="9">
    <location>
        <begin position="90"/>
        <end position="108"/>
    </location>
</feature>
<dbReference type="SUPFAM" id="SSF53955">
    <property type="entry name" value="Lysozyme-like"/>
    <property type="match status" value="1"/>
</dbReference>
<dbReference type="GO" id="GO:0042742">
    <property type="term" value="P:defense response to bacterium"/>
    <property type="evidence" value="ECO:0007669"/>
    <property type="project" value="UniProtKB-KW"/>
</dbReference>
<evidence type="ECO:0000256" key="2">
    <source>
        <dbReference type="ARBA" id="ARBA00010859"/>
    </source>
</evidence>
<sequence length="186" mass="21379">MTAGKSYRRLGPLLLLLLGVQGRIYDHCELARELRDRHEVPINQIPTWVCIARHESGYNTSAVNHYSGDHGLFQISQLYWCSPPGQGWACGVTCAELEDDDIEDDVVCARRIFRQHQRMSGNGFTAWSVYRSRCTGVNLGEYIEGCFDGTKNKTSTPEIRRANELVKRRVDRSFYRHNIFLKNLLQ</sequence>
<keyword evidence="6" id="KW-0326">Glycosidase</keyword>
<keyword evidence="4" id="KW-0081">Bacteriolytic enzyme</keyword>
<evidence type="ECO:0000256" key="8">
    <source>
        <dbReference type="SAM" id="SignalP"/>
    </source>
</evidence>
<dbReference type="GO" id="GO:0031640">
    <property type="term" value="P:killing of cells of another organism"/>
    <property type="evidence" value="ECO:0007669"/>
    <property type="project" value="UniProtKB-KW"/>
</dbReference>
<dbReference type="PROSITE" id="PS00128">
    <property type="entry name" value="GLYCOSYL_HYDROL_F22_1"/>
    <property type="match status" value="1"/>
</dbReference>
<reference evidence="10" key="1">
    <citation type="submission" date="2020-11" db="EMBL/GenBank/DDBJ databases">
        <authorList>
            <person name="Tran Van P."/>
        </authorList>
    </citation>
    <scope>NUCLEOTIDE SEQUENCE</scope>
</reference>
<dbReference type="PANTHER" id="PTHR11407">
    <property type="entry name" value="LYSOZYME C"/>
    <property type="match status" value="1"/>
</dbReference>
<evidence type="ECO:0000256" key="3">
    <source>
        <dbReference type="ARBA" id="ARBA00012732"/>
    </source>
</evidence>
<proteinExistence type="inferred from homology"/>
<gene>
    <name evidence="10" type="ORF">TDIB3V08_LOCUS9194</name>
</gene>
<feature type="signal peptide" evidence="8">
    <location>
        <begin position="1"/>
        <end position="22"/>
    </location>
</feature>
<evidence type="ECO:0000256" key="1">
    <source>
        <dbReference type="ARBA" id="ARBA00000632"/>
    </source>
</evidence>
<evidence type="ECO:0000259" key="9">
    <source>
        <dbReference type="PROSITE" id="PS00128"/>
    </source>
</evidence>
<dbReference type="Gene3D" id="1.10.530.10">
    <property type="match status" value="1"/>
</dbReference>
<dbReference type="CDD" id="cd16899">
    <property type="entry name" value="LYZ_C_invert"/>
    <property type="match status" value="1"/>
</dbReference>
<evidence type="ECO:0000256" key="5">
    <source>
        <dbReference type="ARBA" id="ARBA00023157"/>
    </source>
</evidence>
<dbReference type="InterPro" id="IPR001916">
    <property type="entry name" value="Glyco_hydro_22"/>
</dbReference>
<dbReference type="InterPro" id="IPR019799">
    <property type="entry name" value="Glyco_hydro_22_CS"/>
</dbReference>
<name>A0A7R8ZB34_TIMDO</name>